<proteinExistence type="predicted"/>
<keyword evidence="3" id="KW-1185">Reference proteome</keyword>
<protein>
    <submittedName>
        <fullName evidence="2">Uncharacterized protein</fullName>
    </submittedName>
</protein>
<reference evidence="2 3" key="1">
    <citation type="journal article" date="2024" name="Plant Biotechnol. J.">
        <title>Dendrobium thyrsiflorum genome and its molecular insights into genes involved in important horticultural traits.</title>
        <authorList>
            <person name="Chen B."/>
            <person name="Wang J.Y."/>
            <person name="Zheng P.J."/>
            <person name="Li K.L."/>
            <person name="Liang Y.M."/>
            <person name="Chen X.F."/>
            <person name="Zhang C."/>
            <person name="Zhao X."/>
            <person name="He X."/>
            <person name="Zhang G.Q."/>
            <person name="Liu Z.J."/>
            <person name="Xu Q."/>
        </authorList>
    </citation>
    <scope>NUCLEOTIDE SEQUENCE [LARGE SCALE GENOMIC DNA]</scope>
    <source>
        <strain evidence="2">GZMU011</strain>
    </source>
</reference>
<accession>A0ABD0UFE7</accession>
<gene>
    <name evidence="2" type="ORF">M5K25_019621</name>
</gene>
<dbReference type="AlphaFoldDB" id="A0ABD0UFE7"/>
<name>A0ABD0UFE7_DENTH</name>
<evidence type="ECO:0000313" key="3">
    <source>
        <dbReference type="Proteomes" id="UP001552299"/>
    </source>
</evidence>
<organism evidence="2 3">
    <name type="scientific">Dendrobium thyrsiflorum</name>
    <name type="common">Pinecone-like raceme dendrobium</name>
    <name type="synonym">Orchid</name>
    <dbReference type="NCBI Taxonomy" id="117978"/>
    <lineage>
        <taxon>Eukaryota</taxon>
        <taxon>Viridiplantae</taxon>
        <taxon>Streptophyta</taxon>
        <taxon>Embryophyta</taxon>
        <taxon>Tracheophyta</taxon>
        <taxon>Spermatophyta</taxon>
        <taxon>Magnoliopsida</taxon>
        <taxon>Liliopsida</taxon>
        <taxon>Asparagales</taxon>
        <taxon>Orchidaceae</taxon>
        <taxon>Epidendroideae</taxon>
        <taxon>Malaxideae</taxon>
        <taxon>Dendrobiinae</taxon>
        <taxon>Dendrobium</taxon>
    </lineage>
</organism>
<feature type="region of interest" description="Disordered" evidence="1">
    <location>
        <begin position="87"/>
        <end position="124"/>
    </location>
</feature>
<comment type="caution">
    <text evidence="2">The sequence shown here is derived from an EMBL/GenBank/DDBJ whole genome shotgun (WGS) entry which is preliminary data.</text>
</comment>
<sequence length="124" mass="13643">MAPADPPSQRAMRAPTTGFEPPSSDFSPATTIKPMSLCPSSLEAFEWSTSTLCRVLCPHRGVVKKDIGSLPEKEEWSGCLPEKEDIGYLPEKEEWSGSLPEKEDIGSLSEKEEYSGSLPEEGRR</sequence>
<evidence type="ECO:0000256" key="1">
    <source>
        <dbReference type="SAM" id="MobiDB-lite"/>
    </source>
</evidence>
<dbReference type="Proteomes" id="UP001552299">
    <property type="component" value="Unassembled WGS sequence"/>
</dbReference>
<dbReference type="EMBL" id="JANQDX010000015">
    <property type="protein sequence ID" value="KAL0911477.1"/>
    <property type="molecule type" value="Genomic_DNA"/>
</dbReference>
<evidence type="ECO:0000313" key="2">
    <source>
        <dbReference type="EMBL" id="KAL0911477.1"/>
    </source>
</evidence>
<feature type="region of interest" description="Disordered" evidence="1">
    <location>
        <begin position="1"/>
        <end position="30"/>
    </location>
</feature>